<dbReference type="InterPro" id="IPR015424">
    <property type="entry name" value="PyrdxlP-dep_Trfase"/>
</dbReference>
<gene>
    <name evidence="8" type="ORF">A2648_00485</name>
</gene>
<dbReference type="Gene3D" id="3.90.1150.10">
    <property type="entry name" value="Aspartate Aminotransferase, domain 1"/>
    <property type="match status" value="1"/>
</dbReference>
<dbReference type="AlphaFoldDB" id="A0A1G2CSU2"/>
<sequence>MRGNIVHPGADELSYEIREIVDFGLDLEREGVKLIWENIGDPVAKGEIVPEWAKEIIIGALKENNTFAYSPTKGLLETRKFLSELRAKEGGEKLSPDDILFFNGLGDAISTVYTYLNKNARIIGPSPAYPTHSSAEAAHAGAHHLTYALNPHRNWLPDIEDLRNKIKYNESISGILIINPDNPTGMIYPEKILKEIVAVAREFDLFLVCDEIYSNIHYGPEKFVPLSRVLDGVPAIVMRGLSKEVPWPGARCGWVEVYNKDRDASFARYVKTINDAKMLEVCSTTLPQKVLPKLFSDKRYGEYLKNRQEAYRRRADIAHKALSKIKGISVVKPSGAFYLTIVFDEGVLSGKQTLHIKNEKIKQLVENKISLLSPRALDKRFVYYLMGGPNICVVPLSGFNTDLYGFRMTLLEEDGVKFDKILKDLVEAIGKYISS</sequence>
<organism evidence="8 9">
    <name type="scientific">Candidatus Lloydbacteria bacterium RIFCSPHIGHO2_01_FULL_41_20</name>
    <dbReference type="NCBI Taxonomy" id="1798657"/>
    <lineage>
        <taxon>Bacteria</taxon>
        <taxon>Candidatus Lloydiibacteriota</taxon>
    </lineage>
</organism>
<accession>A0A1G2CSU2</accession>
<evidence type="ECO:0000256" key="5">
    <source>
        <dbReference type="ARBA" id="ARBA00022898"/>
    </source>
</evidence>
<dbReference type="InterPro" id="IPR015421">
    <property type="entry name" value="PyrdxlP-dep_Trfase_major"/>
</dbReference>
<reference evidence="8 9" key="1">
    <citation type="journal article" date="2016" name="Nat. Commun.">
        <title>Thousands of microbial genomes shed light on interconnected biogeochemical processes in an aquifer system.</title>
        <authorList>
            <person name="Anantharaman K."/>
            <person name="Brown C.T."/>
            <person name="Hug L.A."/>
            <person name="Sharon I."/>
            <person name="Castelle C.J."/>
            <person name="Probst A.J."/>
            <person name="Thomas B.C."/>
            <person name="Singh A."/>
            <person name="Wilkins M.J."/>
            <person name="Karaoz U."/>
            <person name="Brodie E.L."/>
            <person name="Williams K.H."/>
            <person name="Hubbard S.S."/>
            <person name="Banfield J.F."/>
        </authorList>
    </citation>
    <scope>NUCLEOTIDE SEQUENCE [LARGE SCALE GENOMIC DNA]</scope>
</reference>
<dbReference type="InterPro" id="IPR015422">
    <property type="entry name" value="PyrdxlP-dep_Trfase_small"/>
</dbReference>
<evidence type="ECO:0000256" key="2">
    <source>
        <dbReference type="ARBA" id="ARBA00007441"/>
    </source>
</evidence>
<dbReference type="CDD" id="cd00609">
    <property type="entry name" value="AAT_like"/>
    <property type="match status" value="1"/>
</dbReference>
<keyword evidence="5" id="KW-0663">Pyridoxal phosphate</keyword>
<keyword evidence="3 8" id="KW-0032">Aminotransferase</keyword>
<dbReference type="Pfam" id="PF00155">
    <property type="entry name" value="Aminotran_1_2"/>
    <property type="match status" value="1"/>
</dbReference>
<comment type="similarity">
    <text evidence="2">Belongs to the class-I pyridoxal-phosphate-dependent aminotransferase family.</text>
</comment>
<evidence type="ECO:0000256" key="3">
    <source>
        <dbReference type="ARBA" id="ARBA00022576"/>
    </source>
</evidence>
<dbReference type="GO" id="GO:0004021">
    <property type="term" value="F:L-alanine:2-oxoglutarate aminotransferase activity"/>
    <property type="evidence" value="ECO:0007669"/>
    <property type="project" value="UniProtKB-EC"/>
</dbReference>
<dbReference type="InterPro" id="IPR004839">
    <property type="entry name" value="Aminotransferase_I/II_large"/>
</dbReference>
<dbReference type="GO" id="GO:0030170">
    <property type="term" value="F:pyridoxal phosphate binding"/>
    <property type="evidence" value="ECO:0007669"/>
    <property type="project" value="InterPro"/>
</dbReference>
<dbReference type="EMBL" id="MHLH01000009">
    <property type="protein sequence ID" value="OGZ04272.1"/>
    <property type="molecule type" value="Genomic_DNA"/>
</dbReference>
<comment type="cofactor">
    <cofactor evidence="1">
        <name>pyridoxal 5'-phosphate</name>
        <dbReference type="ChEBI" id="CHEBI:597326"/>
    </cofactor>
</comment>
<evidence type="ECO:0000256" key="4">
    <source>
        <dbReference type="ARBA" id="ARBA00022679"/>
    </source>
</evidence>
<dbReference type="NCBIfam" id="NF005334">
    <property type="entry name" value="PRK06855.1"/>
    <property type="match status" value="1"/>
</dbReference>
<keyword evidence="4 8" id="KW-0808">Transferase</keyword>
<dbReference type="PANTHER" id="PTHR43488:SF2">
    <property type="entry name" value="GLUTAMATE-PYRUVATE AMINOTRANSFERASE ALAA"/>
    <property type="match status" value="1"/>
</dbReference>
<protein>
    <recommendedName>
        <fullName evidence="6">alanine transaminase</fullName>
        <ecNumber evidence="6">2.6.1.2</ecNumber>
    </recommendedName>
</protein>
<dbReference type="SUPFAM" id="SSF53383">
    <property type="entry name" value="PLP-dependent transferases"/>
    <property type="match status" value="1"/>
</dbReference>
<dbReference type="InterPro" id="IPR051926">
    <property type="entry name" value="Ala_Aminotransferase"/>
</dbReference>
<evidence type="ECO:0000256" key="1">
    <source>
        <dbReference type="ARBA" id="ARBA00001933"/>
    </source>
</evidence>
<comment type="caution">
    <text evidence="8">The sequence shown here is derived from an EMBL/GenBank/DDBJ whole genome shotgun (WGS) entry which is preliminary data.</text>
</comment>
<dbReference type="EC" id="2.6.1.2" evidence="6"/>
<proteinExistence type="inferred from homology"/>
<evidence type="ECO:0000313" key="8">
    <source>
        <dbReference type="EMBL" id="OGZ04272.1"/>
    </source>
</evidence>
<dbReference type="Proteomes" id="UP000178841">
    <property type="component" value="Unassembled WGS sequence"/>
</dbReference>
<feature type="domain" description="Aminotransferase class I/classII large" evidence="7">
    <location>
        <begin position="46"/>
        <end position="356"/>
    </location>
</feature>
<evidence type="ECO:0000259" key="7">
    <source>
        <dbReference type="Pfam" id="PF00155"/>
    </source>
</evidence>
<evidence type="ECO:0000313" key="9">
    <source>
        <dbReference type="Proteomes" id="UP000178841"/>
    </source>
</evidence>
<evidence type="ECO:0000256" key="6">
    <source>
        <dbReference type="ARBA" id="ARBA00026106"/>
    </source>
</evidence>
<dbReference type="Gene3D" id="3.40.640.10">
    <property type="entry name" value="Type I PLP-dependent aspartate aminotransferase-like (Major domain)"/>
    <property type="match status" value="1"/>
</dbReference>
<name>A0A1G2CSU2_9BACT</name>
<dbReference type="STRING" id="1798657.A2648_00485"/>
<dbReference type="PANTHER" id="PTHR43488">
    <property type="entry name" value="GLUTAMATE-PYRUVATE AMINOTRANSFERASE ALAA"/>
    <property type="match status" value="1"/>
</dbReference>